<dbReference type="EMBL" id="CP063356">
    <property type="protein sequence ID" value="QOY34725.1"/>
    <property type="molecule type" value="Genomic_DNA"/>
</dbReference>
<dbReference type="KEGG" id="aia:AWH56_018630"/>
<proteinExistence type="predicted"/>
<accession>A0A1S2M712</accession>
<dbReference type="RefSeq" id="WP_071316639.1">
    <property type="nucleotide sequence ID" value="NZ_CP063356.2"/>
</dbReference>
<reference evidence="3 4" key="3">
    <citation type="journal article" date="2019" name="Int. J. Syst. Evol. Microbiol.">
        <title>Anaerobacillus isosaccharinicus sp. nov., an alkaliphilic bacterium which degrades isosaccharinic acid.</title>
        <authorList>
            <person name="Bassil N.M."/>
            <person name="Lloyd J.R."/>
        </authorList>
    </citation>
    <scope>NUCLEOTIDE SEQUENCE [LARGE SCALE GENOMIC DNA]</scope>
    <source>
        <strain evidence="3 4">NB2006</strain>
    </source>
</reference>
<gene>
    <name evidence="3" type="ORF">AWH56_018630</name>
    <name evidence="2" type="ORF">AWH56_07965</name>
    <name evidence="1" type="ORF">AWH56_15690</name>
</gene>
<dbReference type="Proteomes" id="UP000180175">
    <property type="component" value="Chromosome"/>
</dbReference>
<sequence length="293" mass="34395">MNERLKKVVDTVNRNADTSEDIEDEEISNKYDLRLDLPEDKWIHLPPGVSVIEYYKENKAIDLFIKKEVSLSKAAELSGISLNDFIHLLKSKNIPWTDYTEEDYEMDNIALELLNRTNKEVNELKNEIKESLSDTKFLHSDESYLEMKTDKKVVMKMIQDGRSDEEIKRVFEEFPDNLIKIMREQMKKGTQLRTGRGIKIEVTDDISHMGLTEREYETLQHHVDPELKNEVFPHFILVVNFEGPEEVSLFSTIEECIELITSLLETGVSEKQFRLFKVHEEINWKKLIDVEVK</sequence>
<protein>
    <submittedName>
        <fullName evidence="3">UPF0175 family protein</fullName>
    </submittedName>
</protein>
<dbReference type="EMBL" id="LQXD01000135">
    <property type="protein sequence ID" value="OIJ11435.1"/>
    <property type="molecule type" value="Genomic_DNA"/>
</dbReference>
<keyword evidence="4" id="KW-1185">Reference proteome</keyword>
<reference evidence="3 4" key="2">
    <citation type="journal article" date="2017" name="Genome Announc.">
        <title>Draft Genome Sequences of Four Alkaliphilic Bacteria Belonging to the Anaerobacillus Genus.</title>
        <authorList>
            <person name="Bassil N.M."/>
            <person name="Lloyd J.R."/>
        </authorList>
    </citation>
    <scope>NUCLEOTIDE SEQUENCE [LARGE SCALE GENOMIC DNA]</scope>
    <source>
        <strain evidence="3 4">NB2006</strain>
    </source>
</reference>
<dbReference type="InterPro" id="IPR005368">
    <property type="entry name" value="UPF0175"/>
</dbReference>
<dbReference type="OrthoDB" id="2878969at2"/>
<dbReference type="Pfam" id="PF03683">
    <property type="entry name" value="UPF0175"/>
    <property type="match status" value="1"/>
</dbReference>
<evidence type="ECO:0000313" key="2">
    <source>
        <dbReference type="EMBL" id="OIJ20444.1"/>
    </source>
</evidence>
<organism evidence="2 4">
    <name type="scientific">Anaerobacillus isosaccharinicus</name>
    <dbReference type="NCBI Taxonomy" id="1532552"/>
    <lineage>
        <taxon>Bacteria</taxon>
        <taxon>Bacillati</taxon>
        <taxon>Bacillota</taxon>
        <taxon>Bacilli</taxon>
        <taxon>Bacillales</taxon>
        <taxon>Bacillaceae</taxon>
        <taxon>Anaerobacillus</taxon>
    </lineage>
</organism>
<name>A0A1S2M712_9BACI</name>
<reference evidence="3" key="4">
    <citation type="submission" date="2020-10" db="EMBL/GenBank/DDBJ databases">
        <authorList>
            <person name="Bassil N.M."/>
            <person name="Lloyd J.R."/>
        </authorList>
    </citation>
    <scope>NUCLEOTIDE SEQUENCE</scope>
    <source>
        <strain evidence="3">NB2006</strain>
    </source>
</reference>
<dbReference type="AlphaFoldDB" id="A0A1S2M712"/>
<evidence type="ECO:0000313" key="1">
    <source>
        <dbReference type="EMBL" id="OIJ11435.1"/>
    </source>
</evidence>
<reference evidence="2 4" key="1">
    <citation type="submission" date="2016-10" db="EMBL/GenBank/DDBJ databases">
        <title>Draft genome sequences of four alkaliphilic bacteria belonging to the Anaerobacillus genus.</title>
        <authorList>
            <person name="Bassil N.M."/>
            <person name="Lloyd J.R."/>
        </authorList>
    </citation>
    <scope>NUCLEOTIDE SEQUENCE [LARGE SCALE GENOMIC DNA]</scope>
    <source>
        <strain evidence="2 4">NB2006</strain>
    </source>
</reference>
<dbReference type="EMBL" id="LQXD01000071">
    <property type="protein sequence ID" value="OIJ20444.1"/>
    <property type="molecule type" value="Genomic_DNA"/>
</dbReference>
<evidence type="ECO:0000313" key="3">
    <source>
        <dbReference type="EMBL" id="QOY34725.1"/>
    </source>
</evidence>
<evidence type="ECO:0000313" key="4">
    <source>
        <dbReference type="Proteomes" id="UP000180175"/>
    </source>
</evidence>